<evidence type="ECO:0000313" key="1">
    <source>
        <dbReference type="EMBL" id="MBT9313245.1"/>
    </source>
</evidence>
<dbReference type="InterPro" id="IPR025638">
    <property type="entry name" value="DUF4336"/>
</dbReference>
<dbReference type="PANTHER" id="PTHR33835:SF2">
    <property type="entry name" value="LYSINE-TRNA LIGASE"/>
    <property type="match status" value="1"/>
</dbReference>
<proteinExistence type="predicted"/>
<evidence type="ECO:0000313" key="2">
    <source>
        <dbReference type="Proteomes" id="UP001196661"/>
    </source>
</evidence>
<dbReference type="PANTHER" id="PTHR33835">
    <property type="entry name" value="YALI0C07656P"/>
    <property type="match status" value="1"/>
</dbReference>
<keyword evidence="2" id="KW-1185">Reference proteome</keyword>
<dbReference type="EMBL" id="JADOER010000012">
    <property type="protein sequence ID" value="MBT9313245.1"/>
    <property type="molecule type" value="Genomic_DNA"/>
</dbReference>
<sequence>MSESRAVERSADWSWPWWPLVPLYPYGQRRTLRREVIANQVWTFDQMQGILYVVVPIRMTVVRLASGGLLVYAPVAPTAECIRLVNELVADHGGVKYIVLPTVTGLEHKVFVGPFARKFPQAQVYVARHQWSFPLNLPLSWLGFPLGRTHWLPENPADAPFGDEFDYRILGPVNLGLGAFSEVAMVHRASKTLLVTDSVVSIPADPPAIVQLDSYPLLFHAKENAADEPADTVENRRKGWQRIALFAFYFRPDALKDPQWGQVLQAAKTASDRSKRAYFGLYPFDWDYTWQESFERLSGNGRLLVAPVLQSLIFNRGANAVLSWANEVSGLAFDSIIPCHLSAPIRSDGETFRQAFAFLARENTTGRGGDLPEADFGLLNRISQQLEKTRITPPPGP</sequence>
<name>A0ABS5Y5W6_9CYAN</name>
<dbReference type="Pfam" id="PF14234">
    <property type="entry name" value="DUF4336"/>
    <property type="match status" value="1"/>
</dbReference>
<reference evidence="1 2" key="1">
    <citation type="journal article" date="2021" name="Mar. Drugs">
        <title>Genome Reduction and Secondary Metabolism of the Marine Sponge-Associated Cyanobacterium Leptothoe.</title>
        <authorList>
            <person name="Konstantinou D."/>
            <person name="Popin R.V."/>
            <person name="Fewer D.P."/>
            <person name="Sivonen K."/>
            <person name="Gkelis S."/>
        </authorList>
    </citation>
    <scope>NUCLEOTIDE SEQUENCE [LARGE SCALE GENOMIC DNA]</scope>
    <source>
        <strain evidence="1 2">TAU-MAC 1615</strain>
    </source>
</reference>
<dbReference type="Proteomes" id="UP001196661">
    <property type="component" value="Unassembled WGS sequence"/>
</dbReference>
<protein>
    <submittedName>
        <fullName evidence="1">DUF4336 domain-containing protein</fullName>
    </submittedName>
</protein>
<dbReference type="RefSeq" id="WP_215619142.1">
    <property type="nucleotide sequence ID" value="NZ_JADOER010000012.1"/>
</dbReference>
<organism evidence="1 2">
    <name type="scientific">Leptothoe kymatousa TAU-MAC 1615</name>
    <dbReference type="NCBI Taxonomy" id="2364775"/>
    <lineage>
        <taxon>Bacteria</taxon>
        <taxon>Bacillati</taxon>
        <taxon>Cyanobacteriota</taxon>
        <taxon>Cyanophyceae</taxon>
        <taxon>Nodosilineales</taxon>
        <taxon>Cymatolegaceae</taxon>
        <taxon>Leptothoe</taxon>
        <taxon>Leptothoe kymatousa</taxon>
    </lineage>
</organism>
<accession>A0ABS5Y5W6</accession>
<comment type="caution">
    <text evidence="1">The sequence shown here is derived from an EMBL/GenBank/DDBJ whole genome shotgun (WGS) entry which is preliminary data.</text>
</comment>
<gene>
    <name evidence="1" type="ORF">IXB28_13600</name>
</gene>